<evidence type="ECO:0000313" key="3">
    <source>
        <dbReference type="Proteomes" id="UP000241421"/>
    </source>
</evidence>
<feature type="domain" description="ABM" evidence="1">
    <location>
        <begin position="2"/>
        <end position="92"/>
    </location>
</feature>
<dbReference type="SUPFAM" id="SSF54909">
    <property type="entry name" value="Dimeric alpha+beta barrel"/>
    <property type="match status" value="1"/>
</dbReference>
<organism evidence="2 3">
    <name type="scientific">Massilia glaciei</name>
    <dbReference type="NCBI Taxonomy" id="1524097"/>
    <lineage>
        <taxon>Bacteria</taxon>
        <taxon>Pseudomonadati</taxon>
        <taxon>Pseudomonadota</taxon>
        <taxon>Betaproteobacteria</taxon>
        <taxon>Burkholderiales</taxon>
        <taxon>Oxalobacteraceae</taxon>
        <taxon>Telluria group</taxon>
        <taxon>Massilia</taxon>
    </lineage>
</organism>
<accession>A0A2U2HP83</accession>
<dbReference type="PROSITE" id="PS51725">
    <property type="entry name" value="ABM"/>
    <property type="match status" value="1"/>
</dbReference>
<dbReference type="EMBL" id="PXWF02000092">
    <property type="protein sequence ID" value="PWF49334.1"/>
    <property type="molecule type" value="Genomic_DNA"/>
</dbReference>
<protein>
    <submittedName>
        <fullName evidence="2">Antibiotic biosynthesis monooxygenase</fullName>
    </submittedName>
</protein>
<sequence length="99" mass="11208">MITEIAEILVKPGSKQQFEAGVTQAVPLFQRARGCRSMKLERGIENADAYRLVVEWDTLEDHEVHFRGSEDFQAWRALVGGFFAEPPRVSHTCNVLDGF</sequence>
<dbReference type="AlphaFoldDB" id="A0A2U2HP83"/>
<dbReference type="GO" id="GO:0004497">
    <property type="term" value="F:monooxygenase activity"/>
    <property type="evidence" value="ECO:0007669"/>
    <property type="project" value="UniProtKB-KW"/>
</dbReference>
<dbReference type="Proteomes" id="UP000241421">
    <property type="component" value="Unassembled WGS sequence"/>
</dbReference>
<dbReference type="InterPro" id="IPR011008">
    <property type="entry name" value="Dimeric_a/b-barrel"/>
</dbReference>
<dbReference type="Pfam" id="PF03992">
    <property type="entry name" value="ABM"/>
    <property type="match status" value="1"/>
</dbReference>
<gene>
    <name evidence="2" type="ORF">C7C56_006820</name>
</gene>
<evidence type="ECO:0000259" key="1">
    <source>
        <dbReference type="PROSITE" id="PS51725"/>
    </source>
</evidence>
<name>A0A2U2HP83_9BURK</name>
<dbReference type="RefSeq" id="WP_106756707.1">
    <property type="nucleotide sequence ID" value="NZ_PXWF02000092.1"/>
</dbReference>
<comment type="caution">
    <text evidence="2">The sequence shown here is derived from an EMBL/GenBank/DDBJ whole genome shotgun (WGS) entry which is preliminary data.</text>
</comment>
<dbReference type="Gene3D" id="3.30.70.100">
    <property type="match status" value="1"/>
</dbReference>
<keyword evidence="2" id="KW-0560">Oxidoreductase</keyword>
<dbReference type="InterPro" id="IPR007138">
    <property type="entry name" value="ABM_dom"/>
</dbReference>
<dbReference type="OrthoDB" id="9798157at2"/>
<keyword evidence="2" id="KW-0503">Monooxygenase</keyword>
<evidence type="ECO:0000313" key="2">
    <source>
        <dbReference type="EMBL" id="PWF49334.1"/>
    </source>
</evidence>
<proteinExistence type="predicted"/>
<keyword evidence="3" id="KW-1185">Reference proteome</keyword>
<reference evidence="2 3" key="1">
    <citation type="submission" date="2018-04" db="EMBL/GenBank/DDBJ databases">
        <title>Massilia violaceinigra sp. nov., a novel purple-pigmented bacterium isolated from Tianshan glacier, Xinjiang, China.</title>
        <authorList>
            <person name="Wang H."/>
        </authorList>
    </citation>
    <scope>NUCLEOTIDE SEQUENCE [LARGE SCALE GENOMIC DNA]</scope>
    <source>
        <strain evidence="2 3">B448-2</strain>
    </source>
</reference>